<dbReference type="UniPathway" id="UPA00140">
    <property type="reaction ID" value="UER00207"/>
</dbReference>
<dbReference type="SUPFAM" id="SSF55124">
    <property type="entry name" value="Nitrite/Sulfite reductase N-terminal domain-like"/>
    <property type="match status" value="2"/>
</dbReference>
<evidence type="ECO:0000256" key="15">
    <source>
        <dbReference type="HAMAP-Rule" id="MF_01540"/>
    </source>
</evidence>
<dbReference type="EC" id="1.8.1.2" evidence="15"/>
<dbReference type="GO" id="GO:0020037">
    <property type="term" value="F:heme binding"/>
    <property type="evidence" value="ECO:0007669"/>
    <property type="project" value="InterPro"/>
</dbReference>
<accession>G7UND8</accession>
<dbReference type="InterPro" id="IPR036136">
    <property type="entry name" value="Nit/Sulf_reduc_fer-like_dom_sf"/>
</dbReference>
<evidence type="ECO:0000256" key="7">
    <source>
        <dbReference type="ARBA" id="ARBA00022857"/>
    </source>
</evidence>
<dbReference type="InterPro" id="IPR011786">
    <property type="entry name" value="CysI"/>
</dbReference>
<dbReference type="InterPro" id="IPR006066">
    <property type="entry name" value="NO2/SO3_Rdtase_FeS/sirohaem_BS"/>
</dbReference>
<dbReference type="InterPro" id="IPR006067">
    <property type="entry name" value="NO2/SO3_Rdtase_4Fe4S_dom"/>
</dbReference>
<dbReference type="InterPro" id="IPR005117">
    <property type="entry name" value="NiRdtase/SiRdtase_haem-b_fer"/>
</dbReference>
<proteinExistence type="inferred from homology"/>
<comment type="similarity">
    <text evidence="2 15">Belongs to the nitrite and sulfite reductase 4Fe-4S domain family.</text>
</comment>
<evidence type="ECO:0000256" key="8">
    <source>
        <dbReference type="ARBA" id="ARBA00023002"/>
    </source>
</evidence>
<dbReference type="PROSITE" id="PS00365">
    <property type="entry name" value="NIR_SIR"/>
    <property type="match status" value="1"/>
</dbReference>
<dbReference type="Pfam" id="PF01077">
    <property type="entry name" value="NIR_SIR"/>
    <property type="match status" value="1"/>
</dbReference>
<dbReference type="HAMAP" id="MF_01540">
    <property type="entry name" value="CysI"/>
    <property type="match status" value="1"/>
</dbReference>
<dbReference type="OrthoDB" id="3189055at2"/>
<dbReference type="NCBIfam" id="TIGR02041">
    <property type="entry name" value="CysI"/>
    <property type="match status" value="1"/>
</dbReference>
<dbReference type="GO" id="GO:0050661">
    <property type="term" value="F:NADP binding"/>
    <property type="evidence" value="ECO:0007669"/>
    <property type="project" value="InterPro"/>
</dbReference>
<keyword evidence="19" id="KW-1185">Reference proteome</keyword>
<sequence length="575" mass="63027">MSHSVEDIKAHSHRLRGSLLESLADPLTGALREDDQTLIKYHGSYQQDDRDLRDERRRQKLEPAYQFMIRTRTPGGVITPEQWLKLDAIATGYGNHSLRITTRQAFQFHGIIKRELKATMQAINAALIDTLAACGDVNRNVQVAANPLLSDAHATLYADAAATSEHLLPNTRAYYEIWLDEEKVAGAGEEPEPIYGDTYLPRKFKIGFALPPINDVDVFANDLGFIGVIEHGQVVGYNVSLGGGMGASHGDAQTYPRVADVVGFITREQLLEVATAVVTTQRDFGNRAVRKRARFKYTIDDKGLDFIKAQIEQRAGVQFQPARPFAFEHNGDRYGWTQGSDGRWHLTLSICAGRIADVGEATHPGSGPGQALTGLREIARVLDGGEFRMTCNQNLVISNVGAAQKSVIDALVAQHGLDAGNALSSALARKAMACVALPTCGLAMAEAERYLPDFSNKLQPLLERHALVEAPIVLRISGCPNGCSRPYLAEIALVGKAPGRYNLMLGGDHRGQRLNTLYRENITEDQILGALDPLFGRYAAERAADEGFGDFLHRVGEIELPPYPTHRSIPVELHP</sequence>
<comment type="subunit">
    <text evidence="14 15">Alpha(8)-beta(8). The alpha component is a flavoprotein, the beta component is a hemoprotein.</text>
</comment>
<dbReference type="RefSeq" id="WP_014159547.1">
    <property type="nucleotide sequence ID" value="NC_016147.2"/>
</dbReference>
<evidence type="ECO:0000256" key="1">
    <source>
        <dbReference type="ARBA" id="ARBA00004774"/>
    </source>
</evidence>
<comment type="catalytic activity">
    <reaction evidence="12 15">
        <text>hydrogen sulfide + 3 NADP(+) + 3 H2O = sulfite + 3 NADPH + 4 H(+)</text>
        <dbReference type="Rhea" id="RHEA:13801"/>
        <dbReference type="ChEBI" id="CHEBI:15377"/>
        <dbReference type="ChEBI" id="CHEBI:15378"/>
        <dbReference type="ChEBI" id="CHEBI:17359"/>
        <dbReference type="ChEBI" id="CHEBI:29919"/>
        <dbReference type="ChEBI" id="CHEBI:57783"/>
        <dbReference type="ChEBI" id="CHEBI:58349"/>
        <dbReference type="EC" id="1.8.1.2"/>
    </reaction>
</comment>
<dbReference type="InterPro" id="IPR045854">
    <property type="entry name" value="NO2/SO3_Rdtase_4Fe4S_sf"/>
</dbReference>
<organism evidence="18 19">
    <name type="scientific">Pseudoxanthomonas spadix (strain BD-a59)</name>
    <dbReference type="NCBI Taxonomy" id="1045855"/>
    <lineage>
        <taxon>Bacteria</taxon>
        <taxon>Pseudomonadati</taxon>
        <taxon>Pseudomonadota</taxon>
        <taxon>Gammaproteobacteria</taxon>
        <taxon>Lysobacterales</taxon>
        <taxon>Lysobacteraceae</taxon>
        <taxon>Pseudoxanthomonas</taxon>
    </lineage>
</organism>
<dbReference type="Gene3D" id="3.30.413.10">
    <property type="entry name" value="Sulfite Reductase Hemoprotein, domain 1"/>
    <property type="match status" value="2"/>
</dbReference>
<protein>
    <recommendedName>
        <fullName evidence="15">Sulfite reductase [NADPH] hemoprotein beta-component</fullName>
        <shortName evidence="15">SiR-HP</shortName>
        <shortName evidence="15">SiRHP</shortName>
        <ecNumber evidence="15">1.8.1.2</ecNumber>
    </recommendedName>
</protein>
<keyword evidence="7 15" id="KW-0521">NADP</keyword>
<dbReference type="FunFam" id="3.30.413.10:FF:000003">
    <property type="entry name" value="Sulfite reductase [NADPH] hemoprotein beta-component"/>
    <property type="match status" value="1"/>
</dbReference>
<dbReference type="eggNOG" id="COG0155">
    <property type="taxonomic scope" value="Bacteria"/>
</dbReference>
<dbReference type="NCBIfam" id="NF010029">
    <property type="entry name" value="PRK13504.1"/>
    <property type="match status" value="1"/>
</dbReference>
<dbReference type="GO" id="GO:0051539">
    <property type="term" value="F:4 iron, 4 sulfur cluster binding"/>
    <property type="evidence" value="ECO:0007669"/>
    <property type="project" value="UniProtKB-KW"/>
</dbReference>
<feature type="domain" description="Nitrite/Sulfite reductase ferredoxin-like" evidence="17">
    <location>
        <begin position="63"/>
        <end position="125"/>
    </location>
</feature>
<dbReference type="GO" id="GO:0009337">
    <property type="term" value="C:sulfite reductase complex (NADPH)"/>
    <property type="evidence" value="ECO:0007669"/>
    <property type="project" value="InterPro"/>
</dbReference>
<keyword evidence="9 15" id="KW-0408">Iron</keyword>
<comment type="pathway">
    <text evidence="1 15">Sulfur metabolism; hydrogen sulfide biosynthesis; hydrogen sulfide from sulfite (NADPH route): step 1/1.</text>
</comment>
<keyword evidence="3 15" id="KW-0004">4Fe-4S</keyword>
<keyword evidence="4 15" id="KW-0028">Amino-acid biosynthesis</keyword>
<dbReference type="PANTHER" id="PTHR11493:SF47">
    <property type="entry name" value="SULFITE REDUCTASE [NADPH] SUBUNIT BETA"/>
    <property type="match status" value="1"/>
</dbReference>
<feature type="binding site" description="axial binding residue" evidence="15">
    <location>
        <position position="483"/>
    </location>
    <ligand>
        <name>siroheme</name>
        <dbReference type="ChEBI" id="CHEBI:60052"/>
    </ligand>
    <ligandPart>
        <name>Fe</name>
        <dbReference type="ChEBI" id="CHEBI:18248"/>
    </ligandPart>
</feature>
<keyword evidence="5 15" id="KW-0349">Heme</keyword>
<dbReference type="PRINTS" id="PR00397">
    <property type="entry name" value="SIROHAEM"/>
</dbReference>
<evidence type="ECO:0000256" key="14">
    <source>
        <dbReference type="ARBA" id="ARBA00062253"/>
    </source>
</evidence>
<name>G7UND8_PSEUP</name>
<reference evidence="18 19" key="1">
    <citation type="journal article" date="2012" name="J. Bacteriol.">
        <title>Complete Genome Sequence of the BTEX-Degrading Bacterium Pseudoxanthomonas spadix BD-a59.</title>
        <authorList>
            <person name="Lee S.H."/>
            <person name="Jin H.M."/>
            <person name="Lee H.J."/>
            <person name="Kim J.M."/>
            <person name="Jeon C.O."/>
        </authorList>
    </citation>
    <scope>NUCLEOTIDE SEQUENCE [LARGE SCALE GENOMIC DNA]</scope>
    <source>
        <strain evidence="18 19">BD-a59</strain>
    </source>
</reference>
<feature type="binding site" evidence="15">
    <location>
        <position position="483"/>
    </location>
    <ligand>
        <name>[4Fe-4S] cluster</name>
        <dbReference type="ChEBI" id="CHEBI:49883"/>
    </ligand>
</feature>
<dbReference type="HOGENOM" id="CLU_001975_3_2_6"/>
<evidence type="ECO:0000313" key="19">
    <source>
        <dbReference type="Proteomes" id="UP000005870"/>
    </source>
</evidence>
<dbReference type="GO" id="GO:0019344">
    <property type="term" value="P:cysteine biosynthetic process"/>
    <property type="evidence" value="ECO:0007669"/>
    <property type="project" value="UniProtKB-KW"/>
</dbReference>
<dbReference type="InterPro" id="IPR045169">
    <property type="entry name" value="NO2/SO3_Rdtase_4Fe4S_prot"/>
</dbReference>
<keyword evidence="10 15" id="KW-0411">Iron-sulfur</keyword>
<dbReference type="GO" id="GO:0046872">
    <property type="term" value="F:metal ion binding"/>
    <property type="evidence" value="ECO:0007669"/>
    <property type="project" value="UniProtKB-KW"/>
</dbReference>
<evidence type="ECO:0000256" key="10">
    <source>
        <dbReference type="ARBA" id="ARBA00023014"/>
    </source>
</evidence>
<dbReference type="EMBL" id="CP003093">
    <property type="protein sequence ID" value="AER55369.1"/>
    <property type="molecule type" value="Genomic_DNA"/>
</dbReference>
<evidence type="ECO:0000313" key="18">
    <source>
        <dbReference type="EMBL" id="AER55369.1"/>
    </source>
</evidence>
<evidence type="ECO:0000256" key="2">
    <source>
        <dbReference type="ARBA" id="ARBA00010429"/>
    </source>
</evidence>
<evidence type="ECO:0000256" key="3">
    <source>
        <dbReference type="ARBA" id="ARBA00022485"/>
    </source>
</evidence>
<evidence type="ECO:0000259" key="17">
    <source>
        <dbReference type="Pfam" id="PF03460"/>
    </source>
</evidence>
<dbReference type="GO" id="GO:0000103">
    <property type="term" value="P:sulfate assimilation"/>
    <property type="evidence" value="ECO:0007669"/>
    <property type="project" value="UniProtKB-UniRule"/>
</dbReference>
<dbReference type="Pfam" id="PF03460">
    <property type="entry name" value="NIR_SIR_ferr"/>
    <property type="match status" value="2"/>
</dbReference>
<feature type="domain" description="Nitrite/Sulfite reductase ferredoxin-like" evidence="17">
    <location>
        <begin position="341"/>
        <end position="410"/>
    </location>
</feature>
<feature type="domain" description="Nitrite/sulphite reductase 4Fe-4S" evidence="16">
    <location>
        <begin position="164"/>
        <end position="318"/>
    </location>
</feature>
<dbReference type="GO" id="GO:0004783">
    <property type="term" value="F:sulfite reductase (NADPH) activity"/>
    <property type="evidence" value="ECO:0007669"/>
    <property type="project" value="UniProtKB-UniRule"/>
</dbReference>
<dbReference type="GO" id="GO:0050311">
    <property type="term" value="F:sulfite reductase (ferredoxin) activity"/>
    <property type="evidence" value="ECO:0007669"/>
    <property type="project" value="TreeGrafter"/>
</dbReference>
<dbReference type="KEGG" id="psd:DSC_03580"/>
<gene>
    <name evidence="15" type="primary">cysI</name>
    <name evidence="18" type="ordered locus">DSC_03580</name>
</gene>
<keyword evidence="8 15" id="KW-0560">Oxidoreductase</keyword>
<evidence type="ECO:0000256" key="11">
    <source>
        <dbReference type="ARBA" id="ARBA00023192"/>
    </source>
</evidence>
<feature type="binding site" evidence="15">
    <location>
        <position position="479"/>
    </location>
    <ligand>
        <name>[4Fe-4S] cluster</name>
        <dbReference type="ChEBI" id="CHEBI:49883"/>
    </ligand>
</feature>
<evidence type="ECO:0000256" key="9">
    <source>
        <dbReference type="ARBA" id="ARBA00023004"/>
    </source>
</evidence>
<feature type="binding site" evidence="15">
    <location>
        <position position="440"/>
    </location>
    <ligand>
        <name>[4Fe-4S] cluster</name>
        <dbReference type="ChEBI" id="CHEBI:49883"/>
    </ligand>
</feature>
<evidence type="ECO:0000256" key="13">
    <source>
        <dbReference type="ARBA" id="ARBA00057160"/>
    </source>
</evidence>
<comment type="cofactor">
    <cofactor evidence="15">
        <name>[4Fe-4S] cluster</name>
        <dbReference type="ChEBI" id="CHEBI:49883"/>
    </cofactor>
    <text evidence="15">Binds 1 [4Fe-4S] cluster per subunit.</text>
</comment>
<dbReference type="Proteomes" id="UP000005870">
    <property type="component" value="Chromosome"/>
</dbReference>
<evidence type="ECO:0000256" key="6">
    <source>
        <dbReference type="ARBA" id="ARBA00022723"/>
    </source>
</evidence>
<comment type="cofactor">
    <cofactor evidence="15">
        <name>siroheme</name>
        <dbReference type="ChEBI" id="CHEBI:60052"/>
    </cofactor>
    <text evidence="15">Binds 1 siroheme per subunit.</text>
</comment>
<evidence type="ECO:0000256" key="12">
    <source>
        <dbReference type="ARBA" id="ARBA00052219"/>
    </source>
</evidence>
<dbReference type="STRING" id="1045855.DSC_03580"/>
<keyword evidence="11 15" id="KW-0198">Cysteine biosynthesis</keyword>
<evidence type="ECO:0000256" key="4">
    <source>
        <dbReference type="ARBA" id="ARBA00022605"/>
    </source>
</evidence>
<evidence type="ECO:0000259" key="16">
    <source>
        <dbReference type="Pfam" id="PF01077"/>
    </source>
</evidence>
<evidence type="ECO:0000256" key="5">
    <source>
        <dbReference type="ARBA" id="ARBA00022617"/>
    </source>
</evidence>
<feature type="binding site" evidence="15">
    <location>
        <position position="434"/>
    </location>
    <ligand>
        <name>[4Fe-4S] cluster</name>
        <dbReference type="ChEBI" id="CHEBI:49883"/>
    </ligand>
</feature>
<keyword evidence="6 15" id="KW-0479">Metal-binding</keyword>
<comment type="function">
    <text evidence="13 15">Component of the sulfite reductase complex that catalyzes the 6-electron reduction of sulfite to sulfide. This is one of several activities required for the biosynthesis of L-cysteine from sulfate.</text>
</comment>
<dbReference type="AlphaFoldDB" id="G7UND8"/>
<dbReference type="PANTHER" id="PTHR11493">
    <property type="entry name" value="SULFITE REDUCTASE [NADPH] SUBUNIT BETA-RELATED"/>
    <property type="match status" value="1"/>
</dbReference>
<dbReference type="GO" id="GO:0070814">
    <property type="term" value="P:hydrogen sulfide biosynthetic process"/>
    <property type="evidence" value="ECO:0007669"/>
    <property type="project" value="UniProtKB-UniRule"/>
</dbReference>
<dbReference type="SUPFAM" id="SSF56014">
    <property type="entry name" value="Nitrite and sulphite reductase 4Fe-4S domain-like"/>
    <property type="match status" value="2"/>
</dbReference>